<keyword evidence="7" id="KW-0677">Repeat</keyword>
<dbReference type="EMBL" id="BPVZ01000060">
    <property type="protein sequence ID" value="GKV22580.1"/>
    <property type="molecule type" value="Genomic_DNA"/>
</dbReference>
<dbReference type="Pfam" id="PF13855">
    <property type="entry name" value="LRR_8"/>
    <property type="match status" value="1"/>
</dbReference>
<gene>
    <name evidence="15" type="ORF">SLEP1_g32440</name>
</gene>
<evidence type="ECO:0000256" key="7">
    <source>
        <dbReference type="ARBA" id="ARBA00022737"/>
    </source>
</evidence>
<keyword evidence="9 12" id="KW-0472">Membrane</keyword>
<evidence type="ECO:0000256" key="1">
    <source>
        <dbReference type="ARBA" id="ARBA00004251"/>
    </source>
</evidence>
<keyword evidence="10" id="KW-0675">Receptor</keyword>
<dbReference type="Pfam" id="PF23598">
    <property type="entry name" value="LRR_14"/>
    <property type="match status" value="1"/>
</dbReference>
<dbReference type="SUPFAM" id="SSF52047">
    <property type="entry name" value="RNI-like"/>
    <property type="match status" value="1"/>
</dbReference>
<feature type="chain" id="PRO_5044000139" description="Disease resistance R13L4/SHOC-2-like LRR domain-containing protein" evidence="13">
    <location>
        <begin position="18"/>
        <end position="976"/>
    </location>
</feature>
<accession>A0AAV5KDH7</accession>
<keyword evidence="8 12" id="KW-1133">Transmembrane helix</keyword>
<protein>
    <recommendedName>
        <fullName evidence="14">Disease resistance R13L4/SHOC-2-like LRR domain-containing protein</fullName>
    </recommendedName>
</protein>
<dbReference type="InterPro" id="IPR003591">
    <property type="entry name" value="Leu-rich_rpt_typical-subtyp"/>
</dbReference>
<evidence type="ECO:0000256" key="13">
    <source>
        <dbReference type="SAM" id="SignalP"/>
    </source>
</evidence>
<dbReference type="FunFam" id="3.80.10.10:FF:000095">
    <property type="entry name" value="LRR receptor-like serine/threonine-protein kinase GSO1"/>
    <property type="match status" value="1"/>
</dbReference>
<evidence type="ECO:0000256" key="10">
    <source>
        <dbReference type="ARBA" id="ARBA00023170"/>
    </source>
</evidence>
<evidence type="ECO:0000259" key="14">
    <source>
        <dbReference type="Pfam" id="PF23598"/>
    </source>
</evidence>
<keyword evidence="11" id="KW-0325">Glycoprotein</keyword>
<sequence>MVSSFAYFLFTILLVFSFQPSLQHPLYPRDECLALLQFKESFVINKYASSDDPFAYPKVNLWKSQGMDCCAWEGIWCDQETGHVIGLNLSSSCLLGSINSNSSLFHLIHLQHLNLAFNNFNHSMIPYAFANLTSLNYLNLSNSFFSGQIPSELSKLASLSILDLTPNDDPLDEGLLELKRPNLRSLIENLTSLEYLHLSCVKINSRIPSILANMSSLRSIHLSNCGLYGEFPKAIFQLPKIQVLNLTYNLGLTGNLPEFHSPSHLITLDVSFTSFSGRLPTSIGMLSSLEYLGAGDCNFLGLLPPSLGNLTKLQTLYLSNNSLRGEKVPFFSNLTQLTSISLSRNQFTFLEIPSSFASLTHLQSLRLSYNHITGYFPSWITNMSQLTCLRIRENMLQGSLPRSISKLKNIKLFDVESNNFTGIVDIKTLLEFKYLNYLDLSGNNFSLLIKTRNSSNTNFAKLTALGLGSCNLKQFPSFLHYQNQLEILDLSSNNIAGHIPKWIWELSKNLWFLDLSKNSLTNFENFPISLLSPSLELLDLSVNMLEAPLPIPPLSIIFFLVFENKFNGEISLEFCNRTSLKVLDASSNNLNGTVPQCIGSFSKSLSILNLGENSFEGPIPTTWEAGNNLKVIKLGNNNLQGKLPRSLANSRMLEFLDLGNNHIKDTFPSWLGTLSELKILILRSNGLYGAINVSESDSLFPNLRIIDLSHNEFTGLLPTEYFKRWNAMEDFDEKNTTYWHAYSDYILVNNHNFVNPFPYSMVITNKGQEMEYLKIFEMLSAIDLSCNKFEGKIPEVVGSLKGLRLLNLSNNFLVGPIPPTLGNLTNLEALDLSRNKLTGSIPMQLAQLNFLGVFNVSHNLLIGPIPNGRHFDTFENSSFDENLGLCGLPLSRKCDNTKASPPPSSAFEVNGDSRLIAEFGWKVVALGYGCGFLLGVVIGNIVFARKREWLMRTFRIRQPRRRRKGSERLSRTRMTQ</sequence>
<reference evidence="15 16" key="1">
    <citation type="journal article" date="2021" name="Commun. Biol.">
        <title>The genome of Shorea leprosula (Dipterocarpaceae) highlights the ecological relevance of drought in aseasonal tropical rainforests.</title>
        <authorList>
            <person name="Ng K.K.S."/>
            <person name="Kobayashi M.J."/>
            <person name="Fawcett J.A."/>
            <person name="Hatakeyama M."/>
            <person name="Paape T."/>
            <person name="Ng C.H."/>
            <person name="Ang C.C."/>
            <person name="Tnah L.H."/>
            <person name="Lee C.T."/>
            <person name="Nishiyama T."/>
            <person name="Sese J."/>
            <person name="O'Brien M.J."/>
            <person name="Copetti D."/>
            <person name="Mohd Noor M.I."/>
            <person name="Ong R.C."/>
            <person name="Putra M."/>
            <person name="Sireger I.Z."/>
            <person name="Indrioko S."/>
            <person name="Kosugi Y."/>
            <person name="Izuno A."/>
            <person name="Isagi Y."/>
            <person name="Lee S.L."/>
            <person name="Shimizu K.K."/>
        </authorList>
    </citation>
    <scope>NUCLEOTIDE SEQUENCE [LARGE SCALE GENOMIC DNA]</scope>
    <source>
        <strain evidence="15">214</strain>
    </source>
</reference>
<evidence type="ECO:0000256" key="5">
    <source>
        <dbReference type="ARBA" id="ARBA00022692"/>
    </source>
</evidence>
<evidence type="ECO:0000256" key="12">
    <source>
        <dbReference type="SAM" id="Phobius"/>
    </source>
</evidence>
<dbReference type="SMART" id="SM00365">
    <property type="entry name" value="LRR_SD22"/>
    <property type="match status" value="4"/>
</dbReference>
<evidence type="ECO:0000256" key="4">
    <source>
        <dbReference type="ARBA" id="ARBA00022614"/>
    </source>
</evidence>
<dbReference type="SUPFAM" id="SSF52058">
    <property type="entry name" value="L domain-like"/>
    <property type="match status" value="3"/>
</dbReference>
<dbReference type="FunFam" id="3.80.10.10:FF:000041">
    <property type="entry name" value="LRR receptor-like serine/threonine-protein kinase ERECTA"/>
    <property type="match status" value="1"/>
</dbReference>
<dbReference type="PROSITE" id="PS51450">
    <property type="entry name" value="LRR"/>
    <property type="match status" value="1"/>
</dbReference>
<name>A0AAV5KDH7_9ROSI</name>
<evidence type="ECO:0000256" key="8">
    <source>
        <dbReference type="ARBA" id="ARBA00022989"/>
    </source>
</evidence>
<dbReference type="GO" id="GO:0005886">
    <property type="term" value="C:plasma membrane"/>
    <property type="evidence" value="ECO:0007669"/>
    <property type="project" value="UniProtKB-SubCell"/>
</dbReference>
<dbReference type="FunFam" id="3.80.10.10:FF:000213">
    <property type="entry name" value="Tyrosine-sulfated glycopeptide receptor 1"/>
    <property type="match status" value="1"/>
</dbReference>
<keyword evidence="16" id="KW-1185">Reference proteome</keyword>
<dbReference type="InterPro" id="IPR055414">
    <property type="entry name" value="LRR_R13L4/SHOC2-like"/>
</dbReference>
<keyword evidence="5 12" id="KW-0812">Transmembrane</keyword>
<comment type="subcellular location">
    <subcellularLocation>
        <location evidence="1">Cell membrane</location>
        <topology evidence="1">Single-pass type I membrane protein</topology>
    </subcellularLocation>
</comment>
<dbReference type="Proteomes" id="UP001054252">
    <property type="component" value="Unassembled WGS sequence"/>
</dbReference>
<keyword evidence="3" id="KW-1003">Cell membrane</keyword>
<evidence type="ECO:0000313" key="15">
    <source>
        <dbReference type="EMBL" id="GKV22580.1"/>
    </source>
</evidence>
<evidence type="ECO:0000256" key="3">
    <source>
        <dbReference type="ARBA" id="ARBA00022475"/>
    </source>
</evidence>
<dbReference type="PANTHER" id="PTHR48061:SF12">
    <property type="entry name" value="DISEASE RESISTANCE LIKE PROTEIN"/>
    <property type="match status" value="1"/>
</dbReference>
<comment type="caution">
    <text evidence="15">The sequence shown here is derived from an EMBL/GenBank/DDBJ whole genome shotgun (WGS) entry which is preliminary data.</text>
</comment>
<dbReference type="SMART" id="SM00369">
    <property type="entry name" value="LRR_TYP"/>
    <property type="match status" value="8"/>
</dbReference>
<dbReference type="PANTHER" id="PTHR48061">
    <property type="entry name" value="LEUCINE-RICH REPEAT RECEPTOR PROTEIN KINASE EMS1-LIKE-RELATED"/>
    <property type="match status" value="1"/>
</dbReference>
<dbReference type="InterPro" id="IPR032675">
    <property type="entry name" value="LRR_dom_sf"/>
</dbReference>
<dbReference type="PRINTS" id="PR00019">
    <property type="entry name" value="LEURICHRPT"/>
</dbReference>
<dbReference type="InterPro" id="IPR001611">
    <property type="entry name" value="Leu-rich_rpt"/>
</dbReference>
<dbReference type="InterPro" id="IPR046956">
    <property type="entry name" value="RLP23-like"/>
</dbReference>
<feature type="signal peptide" evidence="13">
    <location>
        <begin position="1"/>
        <end position="17"/>
    </location>
</feature>
<dbReference type="Pfam" id="PF00560">
    <property type="entry name" value="LRR_1"/>
    <property type="match status" value="8"/>
</dbReference>
<evidence type="ECO:0000256" key="9">
    <source>
        <dbReference type="ARBA" id="ARBA00023136"/>
    </source>
</evidence>
<dbReference type="AlphaFoldDB" id="A0AAV5KDH7"/>
<evidence type="ECO:0000256" key="6">
    <source>
        <dbReference type="ARBA" id="ARBA00022729"/>
    </source>
</evidence>
<feature type="transmembrane region" description="Helical" evidence="12">
    <location>
        <begin position="919"/>
        <end position="943"/>
    </location>
</feature>
<keyword evidence="6 13" id="KW-0732">Signal</keyword>
<comment type="similarity">
    <text evidence="2">Belongs to the RLP family.</text>
</comment>
<dbReference type="Gene3D" id="3.80.10.10">
    <property type="entry name" value="Ribonuclease Inhibitor"/>
    <property type="match status" value="4"/>
</dbReference>
<keyword evidence="4" id="KW-0433">Leucine-rich repeat</keyword>
<organism evidence="15 16">
    <name type="scientific">Rubroshorea leprosula</name>
    <dbReference type="NCBI Taxonomy" id="152421"/>
    <lineage>
        <taxon>Eukaryota</taxon>
        <taxon>Viridiplantae</taxon>
        <taxon>Streptophyta</taxon>
        <taxon>Embryophyta</taxon>
        <taxon>Tracheophyta</taxon>
        <taxon>Spermatophyta</taxon>
        <taxon>Magnoliopsida</taxon>
        <taxon>eudicotyledons</taxon>
        <taxon>Gunneridae</taxon>
        <taxon>Pentapetalae</taxon>
        <taxon>rosids</taxon>
        <taxon>malvids</taxon>
        <taxon>Malvales</taxon>
        <taxon>Dipterocarpaceae</taxon>
        <taxon>Rubroshorea</taxon>
    </lineage>
</organism>
<feature type="domain" description="Disease resistance R13L4/SHOC-2-like LRR" evidence="14">
    <location>
        <begin position="328"/>
        <end position="519"/>
    </location>
</feature>
<evidence type="ECO:0000256" key="2">
    <source>
        <dbReference type="ARBA" id="ARBA00009592"/>
    </source>
</evidence>
<proteinExistence type="inferred from homology"/>
<evidence type="ECO:0000256" key="11">
    <source>
        <dbReference type="ARBA" id="ARBA00023180"/>
    </source>
</evidence>
<evidence type="ECO:0000313" key="16">
    <source>
        <dbReference type="Proteomes" id="UP001054252"/>
    </source>
</evidence>